<keyword evidence="3" id="KW-1185">Reference proteome</keyword>
<dbReference type="Proteomes" id="UP001314170">
    <property type="component" value="Unassembled WGS sequence"/>
</dbReference>
<evidence type="ECO:0000313" key="3">
    <source>
        <dbReference type="Proteomes" id="UP001314170"/>
    </source>
</evidence>
<reference evidence="2 3" key="1">
    <citation type="submission" date="2024-01" db="EMBL/GenBank/DDBJ databases">
        <authorList>
            <person name="Waweru B."/>
        </authorList>
    </citation>
    <scope>NUCLEOTIDE SEQUENCE [LARGE SCALE GENOMIC DNA]</scope>
</reference>
<gene>
    <name evidence="2" type="ORF">DCAF_LOCUS17072</name>
</gene>
<dbReference type="GO" id="GO:0008356">
    <property type="term" value="P:asymmetric cell division"/>
    <property type="evidence" value="ECO:0007669"/>
    <property type="project" value="InterPro"/>
</dbReference>
<evidence type="ECO:0000313" key="2">
    <source>
        <dbReference type="EMBL" id="CAK7342976.1"/>
    </source>
</evidence>
<proteinExistence type="predicted"/>
<dbReference type="PANTHER" id="PTHR33476">
    <property type="entry name" value="EMB|CAB62613.1"/>
    <property type="match status" value="1"/>
</dbReference>
<protein>
    <submittedName>
        <fullName evidence="2">Uncharacterized protein</fullName>
    </submittedName>
</protein>
<evidence type="ECO:0000256" key="1">
    <source>
        <dbReference type="SAM" id="Coils"/>
    </source>
</evidence>
<feature type="coiled-coil region" evidence="1">
    <location>
        <begin position="324"/>
        <end position="358"/>
    </location>
</feature>
<organism evidence="2 3">
    <name type="scientific">Dovyalis caffra</name>
    <dbReference type="NCBI Taxonomy" id="77055"/>
    <lineage>
        <taxon>Eukaryota</taxon>
        <taxon>Viridiplantae</taxon>
        <taxon>Streptophyta</taxon>
        <taxon>Embryophyta</taxon>
        <taxon>Tracheophyta</taxon>
        <taxon>Spermatophyta</taxon>
        <taxon>Magnoliopsida</taxon>
        <taxon>eudicotyledons</taxon>
        <taxon>Gunneridae</taxon>
        <taxon>Pentapetalae</taxon>
        <taxon>rosids</taxon>
        <taxon>fabids</taxon>
        <taxon>Malpighiales</taxon>
        <taxon>Salicaceae</taxon>
        <taxon>Flacourtieae</taxon>
        <taxon>Dovyalis</taxon>
    </lineage>
</organism>
<dbReference type="AlphaFoldDB" id="A0AAV1S1M9"/>
<dbReference type="EMBL" id="CAWUPB010001160">
    <property type="protein sequence ID" value="CAK7342976.1"/>
    <property type="molecule type" value="Genomic_DNA"/>
</dbReference>
<keyword evidence="1" id="KW-0175">Coiled coil</keyword>
<comment type="caution">
    <text evidence="2">The sequence shown here is derived from an EMBL/GenBank/DDBJ whole genome shotgun (WGS) entry which is preliminary data.</text>
</comment>
<dbReference type="PANTHER" id="PTHR33476:SF4">
    <property type="entry name" value="POLAR LOCALIZATION DURING ASYMMETRIC DIVISION AND PROTEIN"/>
    <property type="match status" value="1"/>
</dbReference>
<dbReference type="InterPro" id="IPR040348">
    <property type="entry name" value="POLAR-like"/>
</dbReference>
<accession>A0AAV1S1M9</accession>
<name>A0AAV1S1M9_9ROSI</name>
<sequence>MWQLLLTAAVAGSTGFIAKNIFTNYHSQTEKCEEEENLQESAAFDSPLVTKECHGDESNCDQEGIFRFSSSGGGSRGKKKKSTNWKEKSGVACRRLKFGTKNVKGSGGLEVIRGGKLCACLKKRRTGKFVTAKCGSCSSKESSLFGWGLGVGIMYVMSAGKAEIFKLSTAMDETSKVVQELRTELNKRKSTQVATSSKNSGTEQMQLMVNRTIMGCRDPNDMKICGLPMVDDVEYPSSVLTEEPEPVSAVLEMDQLEAELESELQKLPWSSTETSGHEVTRLNFGKAEVSSEGFCEPEGQNAVSYKCHEVLPSELDNKLCHLLIEQQENQITGLESELHSAQSQLHEKEAELRALKDCHCFSDDDEVEVQYELECNAEWDKNRQVISESRKSVVGMKRPNHSA</sequence>